<protein>
    <submittedName>
        <fullName evidence="4">Uncharacterized protein</fullName>
    </submittedName>
</protein>
<evidence type="ECO:0000313" key="4">
    <source>
        <dbReference type="EMBL" id="KAF2155882.1"/>
    </source>
</evidence>
<dbReference type="EMBL" id="ML996082">
    <property type="protein sequence ID" value="KAF2155882.1"/>
    <property type="molecule type" value="Genomic_DNA"/>
</dbReference>
<evidence type="ECO:0000256" key="2">
    <source>
        <dbReference type="ARBA" id="ARBA00023242"/>
    </source>
</evidence>
<dbReference type="GO" id="GO:0003700">
    <property type="term" value="F:DNA-binding transcription factor activity"/>
    <property type="evidence" value="ECO:0007669"/>
    <property type="project" value="TreeGrafter"/>
</dbReference>
<dbReference type="Proteomes" id="UP000799439">
    <property type="component" value="Unassembled WGS sequence"/>
</dbReference>
<sequence length="403" mass="44796">MTGILADTSRVSFIHVTDPYNDDTVNDVSSPEYSQPTGDIRSDPLQPLNIQDHEPYNQPAPAYGLEALSAAATSESYHYPVPNALPSEESVASPKTKADSRSTSAQDLSYILNPSPANVIQSALDPRLDYVSQSQPQTHSRNTSLETRRLSTRTLYKDDEEVGFLLRHFSEVPGHWMDLFDLGRFFEMEVIVKAARCPLLLYSAIALSAKSLGRLDRSSRRLREAPFPYSNAQWLHIARKYYDKAIHLLRQALEAETQSPVLAHSQAAMTGWEVTGSVADDLQERHTLPGANDDELVGTTAILCVYEFLDASGEEWSSHLDGAKSLFDITKDGVLAMATAPAKRRYSNSRPHSGNSRAAIFWNMARQDMLDACAYLLTPLKFKTTANYFRSHNSLGVATEHSR</sequence>
<reference evidence="4" key="1">
    <citation type="journal article" date="2020" name="Stud. Mycol.">
        <title>101 Dothideomycetes genomes: a test case for predicting lifestyles and emergence of pathogens.</title>
        <authorList>
            <person name="Haridas S."/>
            <person name="Albert R."/>
            <person name="Binder M."/>
            <person name="Bloem J."/>
            <person name="Labutti K."/>
            <person name="Salamov A."/>
            <person name="Andreopoulos B."/>
            <person name="Baker S."/>
            <person name="Barry K."/>
            <person name="Bills G."/>
            <person name="Bluhm B."/>
            <person name="Cannon C."/>
            <person name="Castanera R."/>
            <person name="Culley D."/>
            <person name="Daum C."/>
            <person name="Ezra D."/>
            <person name="Gonzalez J."/>
            <person name="Henrissat B."/>
            <person name="Kuo A."/>
            <person name="Liang C."/>
            <person name="Lipzen A."/>
            <person name="Lutzoni F."/>
            <person name="Magnuson J."/>
            <person name="Mondo S."/>
            <person name="Nolan M."/>
            <person name="Ohm R."/>
            <person name="Pangilinan J."/>
            <person name="Park H.-J."/>
            <person name="Ramirez L."/>
            <person name="Alfaro M."/>
            <person name="Sun H."/>
            <person name="Tritt A."/>
            <person name="Yoshinaga Y."/>
            <person name="Zwiers L.-H."/>
            <person name="Turgeon B."/>
            <person name="Goodwin S."/>
            <person name="Spatafora J."/>
            <person name="Crous P."/>
            <person name="Grigoriev I."/>
        </authorList>
    </citation>
    <scope>NUCLEOTIDE SEQUENCE</scope>
    <source>
        <strain evidence="4">CBS 260.36</strain>
    </source>
</reference>
<dbReference type="Pfam" id="PF11951">
    <property type="entry name" value="Fungal_trans_2"/>
    <property type="match status" value="1"/>
</dbReference>
<comment type="subcellular location">
    <subcellularLocation>
        <location evidence="1">Nucleus</location>
    </subcellularLocation>
</comment>
<dbReference type="PANTHER" id="PTHR37534:SF9">
    <property type="entry name" value="ZN(II)2CYS6 TRANSCRIPTION FACTOR (EUROFUNG)"/>
    <property type="match status" value="1"/>
</dbReference>
<feature type="region of interest" description="Disordered" evidence="3">
    <location>
        <begin position="18"/>
        <end position="60"/>
    </location>
</feature>
<name>A0A9P4J9F7_9PEZI</name>
<evidence type="ECO:0000313" key="5">
    <source>
        <dbReference type="Proteomes" id="UP000799439"/>
    </source>
</evidence>
<feature type="compositionally biased region" description="Polar residues" evidence="3">
    <location>
        <begin position="26"/>
        <end position="37"/>
    </location>
</feature>
<organism evidence="4 5">
    <name type="scientific">Myriangium duriaei CBS 260.36</name>
    <dbReference type="NCBI Taxonomy" id="1168546"/>
    <lineage>
        <taxon>Eukaryota</taxon>
        <taxon>Fungi</taxon>
        <taxon>Dikarya</taxon>
        <taxon>Ascomycota</taxon>
        <taxon>Pezizomycotina</taxon>
        <taxon>Dothideomycetes</taxon>
        <taxon>Dothideomycetidae</taxon>
        <taxon>Myriangiales</taxon>
        <taxon>Myriangiaceae</taxon>
        <taxon>Myriangium</taxon>
    </lineage>
</organism>
<dbReference type="AlphaFoldDB" id="A0A9P4J9F7"/>
<keyword evidence="2" id="KW-0539">Nucleus</keyword>
<dbReference type="GO" id="GO:0045944">
    <property type="term" value="P:positive regulation of transcription by RNA polymerase II"/>
    <property type="evidence" value="ECO:0007669"/>
    <property type="project" value="TreeGrafter"/>
</dbReference>
<evidence type="ECO:0000256" key="1">
    <source>
        <dbReference type="ARBA" id="ARBA00004123"/>
    </source>
</evidence>
<dbReference type="PANTHER" id="PTHR37534">
    <property type="entry name" value="TRANSCRIPTIONAL ACTIVATOR PROTEIN UGA3"/>
    <property type="match status" value="1"/>
</dbReference>
<feature type="region of interest" description="Disordered" evidence="3">
    <location>
        <begin position="79"/>
        <end position="100"/>
    </location>
</feature>
<keyword evidence="5" id="KW-1185">Reference proteome</keyword>
<accession>A0A9P4J9F7</accession>
<proteinExistence type="predicted"/>
<gene>
    <name evidence="4" type="ORF">K461DRAFT_274925</name>
</gene>
<dbReference type="GO" id="GO:0000976">
    <property type="term" value="F:transcription cis-regulatory region binding"/>
    <property type="evidence" value="ECO:0007669"/>
    <property type="project" value="TreeGrafter"/>
</dbReference>
<dbReference type="OrthoDB" id="5418899at2759"/>
<dbReference type="GO" id="GO:0005634">
    <property type="term" value="C:nucleus"/>
    <property type="evidence" value="ECO:0007669"/>
    <property type="project" value="UniProtKB-SubCell"/>
</dbReference>
<dbReference type="InterPro" id="IPR021858">
    <property type="entry name" value="Fun_TF"/>
</dbReference>
<comment type="caution">
    <text evidence="4">The sequence shown here is derived from an EMBL/GenBank/DDBJ whole genome shotgun (WGS) entry which is preliminary data.</text>
</comment>
<evidence type="ECO:0000256" key="3">
    <source>
        <dbReference type="SAM" id="MobiDB-lite"/>
    </source>
</evidence>